<dbReference type="AlphaFoldDB" id="A0A1E4U0R8"/>
<keyword evidence="5" id="KW-1185">Reference proteome</keyword>
<dbReference type="PROSITE" id="PS01173">
    <property type="entry name" value="LIPASE_GDXG_HIS"/>
    <property type="match status" value="1"/>
</dbReference>
<accession>A0A1E4U0R8</accession>
<dbReference type="InterPro" id="IPR029058">
    <property type="entry name" value="AB_hydrolase_fold"/>
</dbReference>
<keyword evidence="2" id="KW-0378">Hydrolase</keyword>
<evidence type="ECO:0000259" key="3">
    <source>
        <dbReference type="Pfam" id="PF07859"/>
    </source>
</evidence>
<evidence type="ECO:0000256" key="2">
    <source>
        <dbReference type="ARBA" id="ARBA00022801"/>
    </source>
</evidence>
<protein>
    <recommendedName>
        <fullName evidence="3">Alpha/beta hydrolase fold-3 domain-containing protein</fullName>
    </recommendedName>
</protein>
<dbReference type="Proteomes" id="UP000094236">
    <property type="component" value="Unassembled WGS sequence"/>
</dbReference>
<dbReference type="InterPro" id="IPR002168">
    <property type="entry name" value="Lipase_GDXG_HIS_AS"/>
</dbReference>
<dbReference type="EMBL" id="KV454011">
    <property type="protein sequence ID" value="ODV97592.1"/>
    <property type="molecule type" value="Genomic_DNA"/>
</dbReference>
<dbReference type="Gene3D" id="3.40.50.1820">
    <property type="entry name" value="alpha/beta hydrolase"/>
    <property type="match status" value="1"/>
</dbReference>
<dbReference type="GO" id="GO:0016787">
    <property type="term" value="F:hydrolase activity"/>
    <property type="evidence" value="ECO:0007669"/>
    <property type="project" value="UniProtKB-KW"/>
</dbReference>
<dbReference type="SUPFAM" id="SSF53474">
    <property type="entry name" value="alpha/beta-Hydrolases"/>
    <property type="match status" value="1"/>
</dbReference>
<feature type="domain" description="Alpha/beta hydrolase fold-3" evidence="3">
    <location>
        <begin position="107"/>
        <end position="322"/>
    </location>
</feature>
<sequence>MGKIGAKALRWKNDLHFYRIDKEYVQFFDEHLTENANILYTHRVPLTEIRKGGNVMPGQSPLSSIAKTFDIEILREFIKEEAFSAPIPARVFVPMGEKPKEGWPLFIWFHGGGWVLGNISTENSFCTKIASLSKCIVMSVDYRLAPENPFPAAVNDAYEALLYGFGKATSELGINPRKIAIGGSSAGGNLTAVITHKFSNSTFADIFPPVVFQLLVVPVTDNSATPESQPSWKENEFTPQLPAEKMLWYRKLYLPNGDEDLQNPEASPLFYPDNSFTKLPPCLILAAECDVLRSEAEAYNEKLIKNGINSKIIIYSGVPHPVMAMDAVLQKGRDLGKDAADAIRDAFY</sequence>
<evidence type="ECO:0000313" key="4">
    <source>
        <dbReference type="EMBL" id="ODV97592.1"/>
    </source>
</evidence>
<dbReference type="PANTHER" id="PTHR48081:SF8">
    <property type="entry name" value="ALPHA_BETA HYDROLASE FOLD-3 DOMAIN-CONTAINING PROTEIN-RELATED"/>
    <property type="match status" value="1"/>
</dbReference>
<organism evidence="4 5">
    <name type="scientific">Pachysolen tannophilus NRRL Y-2460</name>
    <dbReference type="NCBI Taxonomy" id="669874"/>
    <lineage>
        <taxon>Eukaryota</taxon>
        <taxon>Fungi</taxon>
        <taxon>Dikarya</taxon>
        <taxon>Ascomycota</taxon>
        <taxon>Saccharomycotina</taxon>
        <taxon>Pichiomycetes</taxon>
        <taxon>Pachysolenaceae</taxon>
        <taxon>Pachysolen</taxon>
    </lineage>
</organism>
<evidence type="ECO:0000313" key="5">
    <source>
        <dbReference type="Proteomes" id="UP000094236"/>
    </source>
</evidence>
<dbReference type="OrthoDB" id="408631at2759"/>
<dbReference type="Pfam" id="PF07859">
    <property type="entry name" value="Abhydrolase_3"/>
    <property type="match status" value="1"/>
</dbReference>
<dbReference type="InterPro" id="IPR050300">
    <property type="entry name" value="GDXG_lipolytic_enzyme"/>
</dbReference>
<evidence type="ECO:0000256" key="1">
    <source>
        <dbReference type="ARBA" id="ARBA00010515"/>
    </source>
</evidence>
<dbReference type="PANTHER" id="PTHR48081">
    <property type="entry name" value="AB HYDROLASE SUPERFAMILY PROTEIN C4A8.06C"/>
    <property type="match status" value="1"/>
</dbReference>
<proteinExistence type="inferred from homology"/>
<name>A0A1E4U0R8_PACTA</name>
<dbReference type="STRING" id="669874.A0A1E4U0R8"/>
<comment type="similarity">
    <text evidence="1">Belongs to the 'GDXG' lipolytic enzyme family.</text>
</comment>
<gene>
    <name evidence="4" type="ORF">PACTADRAFT_47480</name>
</gene>
<reference evidence="5" key="1">
    <citation type="submission" date="2016-05" db="EMBL/GenBank/DDBJ databases">
        <title>Comparative genomics of biotechnologically important yeasts.</title>
        <authorList>
            <consortium name="DOE Joint Genome Institute"/>
            <person name="Riley R."/>
            <person name="Haridas S."/>
            <person name="Wolfe K.H."/>
            <person name="Lopes M.R."/>
            <person name="Hittinger C.T."/>
            <person name="Goker M."/>
            <person name="Salamov A."/>
            <person name="Wisecaver J."/>
            <person name="Long T.M."/>
            <person name="Aerts A.L."/>
            <person name="Barry K."/>
            <person name="Choi C."/>
            <person name="Clum A."/>
            <person name="Coughlan A.Y."/>
            <person name="Deshpande S."/>
            <person name="Douglass A.P."/>
            <person name="Hanson S.J."/>
            <person name="Klenk H.-P."/>
            <person name="Labutti K."/>
            <person name="Lapidus A."/>
            <person name="Lindquist E."/>
            <person name="Lipzen A."/>
            <person name="Meier-Kolthoff J.P."/>
            <person name="Ohm R.A."/>
            <person name="Otillar R.P."/>
            <person name="Pangilinan J."/>
            <person name="Peng Y."/>
            <person name="Rokas A."/>
            <person name="Rosa C.A."/>
            <person name="Scheuner C."/>
            <person name="Sibirny A.A."/>
            <person name="Slot J.C."/>
            <person name="Stielow J.B."/>
            <person name="Sun H."/>
            <person name="Kurtzman C.P."/>
            <person name="Blackwell M."/>
            <person name="Grigoriev I.V."/>
            <person name="Jeffries T.W."/>
        </authorList>
    </citation>
    <scope>NUCLEOTIDE SEQUENCE [LARGE SCALE GENOMIC DNA]</scope>
    <source>
        <strain evidence="5">NRRL Y-2460</strain>
    </source>
</reference>
<dbReference type="InterPro" id="IPR013094">
    <property type="entry name" value="AB_hydrolase_3"/>
</dbReference>